<dbReference type="CDD" id="cd13416">
    <property type="entry name" value="TNFRSF16"/>
    <property type="match status" value="1"/>
</dbReference>
<comment type="caution">
    <text evidence="1">Lacks conserved residue(s) required for the propagation of feature annotation.</text>
</comment>
<reference evidence="6 7" key="1">
    <citation type="submission" date="2013-11" db="EMBL/GenBank/DDBJ databases">
        <title>Opisthorchis viverrini - life in the bile duct.</title>
        <authorList>
            <person name="Young N.D."/>
            <person name="Nagarajan N."/>
            <person name="Lin S.J."/>
            <person name="Korhonen P.K."/>
            <person name="Jex A.R."/>
            <person name="Hall R.S."/>
            <person name="Safavi-Hemami H."/>
            <person name="Kaewkong W."/>
            <person name="Bertrand D."/>
            <person name="Gao S."/>
            <person name="Seet Q."/>
            <person name="Wongkham S."/>
            <person name="Teh B.T."/>
            <person name="Wongkham C."/>
            <person name="Intapan P.M."/>
            <person name="Maleewong W."/>
            <person name="Yang X."/>
            <person name="Hu M."/>
            <person name="Wang Z."/>
            <person name="Hofmann A."/>
            <person name="Sternberg P.W."/>
            <person name="Tan P."/>
            <person name="Wang J."/>
            <person name="Gasser R.B."/>
        </authorList>
    </citation>
    <scope>NUCLEOTIDE SEQUENCE [LARGE SCALE GENOMIC DNA]</scope>
</reference>
<feature type="disulfide bond" evidence="1">
    <location>
        <begin position="190"/>
        <end position="205"/>
    </location>
</feature>
<dbReference type="PANTHER" id="PTHR46605:SF2">
    <property type="entry name" value="TNFR-CYS DOMAIN-CONTAINING PROTEIN"/>
    <property type="match status" value="1"/>
</dbReference>
<dbReference type="OrthoDB" id="10048028at2759"/>
<dbReference type="PANTHER" id="PTHR46605">
    <property type="entry name" value="TUMOR NECROSIS FACTOR RECEPTOR"/>
    <property type="match status" value="1"/>
</dbReference>
<dbReference type="RefSeq" id="XP_009172079.1">
    <property type="nucleotide sequence ID" value="XM_009173815.1"/>
</dbReference>
<feature type="disulfide bond" evidence="1">
    <location>
        <begin position="211"/>
        <end position="229"/>
    </location>
</feature>
<evidence type="ECO:0000259" key="5">
    <source>
        <dbReference type="PROSITE" id="PS50050"/>
    </source>
</evidence>
<dbReference type="GeneID" id="20322287"/>
<feature type="region of interest" description="Disordered" evidence="2">
    <location>
        <begin position="23"/>
        <end position="42"/>
    </location>
</feature>
<keyword evidence="1" id="KW-1015">Disulfide bond</keyword>
<dbReference type="SUPFAM" id="SSF57586">
    <property type="entry name" value="TNF receptor-like"/>
    <property type="match status" value="2"/>
</dbReference>
<feature type="signal peptide" evidence="4">
    <location>
        <begin position="1"/>
        <end position="19"/>
    </location>
</feature>
<dbReference type="GO" id="GO:0007266">
    <property type="term" value="P:Rho protein signal transduction"/>
    <property type="evidence" value="ECO:0007669"/>
    <property type="project" value="TreeGrafter"/>
</dbReference>
<dbReference type="Pfam" id="PF00020">
    <property type="entry name" value="TNFR_c6"/>
    <property type="match status" value="4"/>
</dbReference>
<feature type="repeat" description="TNFR-Cys" evidence="1">
    <location>
        <begin position="189"/>
        <end position="229"/>
    </location>
</feature>
<evidence type="ECO:0000256" key="3">
    <source>
        <dbReference type="SAM" id="Phobius"/>
    </source>
</evidence>
<dbReference type="SMART" id="SM00208">
    <property type="entry name" value="TNFR"/>
    <property type="match status" value="4"/>
</dbReference>
<dbReference type="Proteomes" id="UP000054324">
    <property type="component" value="Unassembled WGS sequence"/>
</dbReference>
<evidence type="ECO:0000313" key="6">
    <source>
        <dbReference type="EMBL" id="KER24171.1"/>
    </source>
</evidence>
<dbReference type="Gene3D" id="2.10.50.10">
    <property type="entry name" value="Tumor Necrosis Factor Receptor, subunit A, domain 2"/>
    <property type="match status" value="3"/>
</dbReference>
<feature type="compositionally biased region" description="Polar residues" evidence="2">
    <location>
        <begin position="23"/>
        <end position="33"/>
    </location>
</feature>
<dbReference type="STRING" id="6198.A0A074ZA96"/>
<keyword evidence="3" id="KW-1133">Transmembrane helix</keyword>
<feature type="domain" description="TNFR-Cys" evidence="5">
    <location>
        <begin position="104"/>
        <end position="148"/>
    </location>
</feature>
<dbReference type="InterPro" id="IPR001368">
    <property type="entry name" value="TNFR/NGFR_Cys_rich_reg"/>
</dbReference>
<proteinExistence type="predicted"/>
<dbReference type="EMBL" id="KL596820">
    <property type="protein sequence ID" value="KER24171.1"/>
    <property type="molecule type" value="Genomic_DNA"/>
</dbReference>
<dbReference type="GO" id="GO:0015026">
    <property type="term" value="F:coreceptor activity"/>
    <property type="evidence" value="ECO:0007669"/>
    <property type="project" value="TreeGrafter"/>
</dbReference>
<feature type="repeat" description="TNFR-Cys" evidence="1">
    <location>
        <begin position="62"/>
        <end position="102"/>
    </location>
</feature>
<dbReference type="GO" id="GO:0005035">
    <property type="term" value="F:death receptor activity"/>
    <property type="evidence" value="ECO:0007669"/>
    <property type="project" value="TreeGrafter"/>
</dbReference>
<feature type="domain" description="TNFR-Cys" evidence="5">
    <location>
        <begin position="149"/>
        <end position="187"/>
    </location>
</feature>
<sequence length="576" mass="63198">MNFTKSAFVLSCLMVLAYSSPVNNHSSRESLNGTEGAPKNVQHVNTGNKTVVTEFSEQHLETCPGPMQEFVSPVRGSPRCCRMCGPGTGMLRLCTDTDDTQCIGCEPGVEFSPTTSATLKCQQCRRCQDIHPLATTRIVCTPTTDTECGCMKGYYMSVNNQTCKACTVCKPNEGVIKSCEWNADTQCQACPAGFWSASVGDTVKCIPCKTCSENEVVVRTCRENEDALCCPKTNVNCTLSPIFGFAPPRIENETKTVNLTTLTPLETQQPADDIWMDGWPKKLTINGSSFYPPVQTAFHIDYTRYEQNGEASDTSSKQNQMLPIYCSIMGFIIVFLLLYVVYKLWKQREAMTNAKLCEVYTSSGYSTVKLPVNSTQMDSVLNGPCGGDGGGAADHVKSEHISRLTTKHLCGTNRQQERDPLIANFETGASELSYLEIQLGTLQRDVLGMICFQLSRSGWREMATNMDIPITSLLGPSANDSEFATQLAQAAQEAKHLILKESTTQNSPDEDTVKASARLLAKLCQQPTANVRVLLTELERINRSDIIAFISDQLTKVTPSPAIPISSWSASKDPRV</sequence>
<evidence type="ECO:0000256" key="4">
    <source>
        <dbReference type="SAM" id="SignalP"/>
    </source>
</evidence>
<dbReference type="InterPro" id="IPR034046">
    <property type="entry name" value="TNFRSF16_N"/>
</dbReference>
<keyword evidence="4" id="KW-0732">Signal</keyword>
<name>A0A074ZA96_OPIVI</name>
<feature type="domain" description="TNFR-Cys" evidence="5">
    <location>
        <begin position="62"/>
        <end position="102"/>
    </location>
</feature>
<dbReference type="GO" id="GO:0048406">
    <property type="term" value="F:nerve growth factor binding"/>
    <property type="evidence" value="ECO:0007669"/>
    <property type="project" value="TreeGrafter"/>
</dbReference>
<dbReference type="CTD" id="20322287"/>
<dbReference type="PROSITE" id="PS00652">
    <property type="entry name" value="TNFR_NGFR_1"/>
    <property type="match status" value="1"/>
</dbReference>
<gene>
    <name evidence="6" type="ORF">T265_08108</name>
</gene>
<feature type="repeat" description="TNFR-Cys" evidence="1">
    <location>
        <begin position="149"/>
        <end position="187"/>
    </location>
</feature>
<dbReference type="InterPro" id="IPR052302">
    <property type="entry name" value="Neurotrophin_rcpt-DD"/>
</dbReference>
<evidence type="ECO:0000256" key="1">
    <source>
        <dbReference type="PROSITE-ProRule" id="PRU00206"/>
    </source>
</evidence>
<feature type="domain" description="TNFR-Cys" evidence="5">
    <location>
        <begin position="189"/>
        <end position="229"/>
    </location>
</feature>
<feature type="disulfide bond" evidence="1">
    <location>
        <begin position="166"/>
        <end position="179"/>
    </location>
</feature>
<dbReference type="PROSITE" id="PS50050">
    <property type="entry name" value="TNFR_NGFR_2"/>
    <property type="match status" value="4"/>
</dbReference>
<evidence type="ECO:0000256" key="2">
    <source>
        <dbReference type="SAM" id="MobiDB-lite"/>
    </source>
</evidence>
<feature type="chain" id="PRO_5001704028" description="TNFR-Cys domain-containing protein" evidence="4">
    <location>
        <begin position="20"/>
        <end position="576"/>
    </location>
</feature>
<organism evidence="6 7">
    <name type="scientific">Opisthorchis viverrini</name>
    <name type="common">Southeast Asian liver fluke</name>
    <dbReference type="NCBI Taxonomy" id="6198"/>
    <lineage>
        <taxon>Eukaryota</taxon>
        <taxon>Metazoa</taxon>
        <taxon>Spiralia</taxon>
        <taxon>Lophotrochozoa</taxon>
        <taxon>Platyhelminthes</taxon>
        <taxon>Trematoda</taxon>
        <taxon>Digenea</taxon>
        <taxon>Opisthorchiida</taxon>
        <taxon>Opisthorchiata</taxon>
        <taxon>Opisthorchiidae</taxon>
        <taxon>Opisthorchis</taxon>
    </lineage>
</organism>
<protein>
    <recommendedName>
        <fullName evidence="5">TNFR-Cys domain-containing protein</fullName>
    </recommendedName>
</protein>
<feature type="disulfide bond" evidence="1">
    <location>
        <begin position="84"/>
        <end position="102"/>
    </location>
</feature>
<dbReference type="GO" id="GO:0005886">
    <property type="term" value="C:plasma membrane"/>
    <property type="evidence" value="ECO:0007669"/>
    <property type="project" value="TreeGrafter"/>
</dbReference>
<dbReference type="AlphaFoldDB" id="A0A074ZA96"/>
<evidence type="ECO:0000313" key="7">
    <source>
        <dbReference type="Proteomes" id="UP000054324"/>
    </source>
</evidence>
<keyword evidence="3" id="KW-0812">Transmembrane</keyword>
<feature type="transmembrane region" description="Helical" evidence="3">
    <location>
        <begin position="322"/>
        <end position="342"/>
    </location>
</feature>
<keyword evidence="7" id="KW-1185">Reference proteome</keyword>
<feature type="repeat" description="TNFR-Cys" evidence="1">
    <location>
        <begin position="104"/>
        <end position="148"/>
    </location>
</feature>
<feature type="disulfide bond" evidence="1">
    <location>
        <begin position="81"/>
        <end position="94"/>
    </location>
</feature>
<accession>A0A074ZA96</accession>
<dbReference type="Gene3D" id="6.10.250.1780">
    <property type="match status" value="1"/>
</dbReference>
<feature type="disulfide bond" evidence="1">
    <location>
        <begin position="169"/>
        <end position="187"/>
    </location>
</feature>
<dbReference type="GO" id="GO:0009986">
    <property type="term" value="C:cell surface"/>
    <property type="evidence" value="ECO:0007669"/>
    <property type="project" value="TreeGrafter"/>
</dbReference>
<keyword evidence="3" id="KW-0472">Membrane</keyword>
<feature type="disulfide bond" evidence="1">
    <location>
        <begin position="208"/>
        <end position="221"/>
    </location>
</feature>
<dbReference type="KEGG" id="ovi:T265_08108"/>